<evidence type="ECO:0000313" key="2">
    <source>
        <dbReference type="Proteomes" id="UP000638836"/>
    </source>
</evidence>
<dbReference type="GO" id="GO:0016746">
    <property type="term" value="F:acyltransferase activity"/>
    <property type="evidence" value="ECO:0007669"/>
    <property type="project" value="UniProtKB-KW"/>
</dbReference>
<gene>
    <name evidence="1" type="ORF">GLO26_08805</name>
</gene>
<name>A0ABR7TE07_9LACT</name>
<dbReference type="Gene3D" id="2.160.10.10">
    <property type="entry name" value="Hexapeptide repeat proteins"/>
    <property type="match status" value="1"/>
</dbReference>
<dbReference type="RefSeq" id="WP_187949015.1">
    <property type="nucleotide sequence ID" value="NZ_WNJQ01000007.1"/>
</dbReference>
<evidence type="ECO:0000313" key="1">
    <source>
        <dbReference type="EMBL" id="MBC9825915.1"/>
    </source>
</evidence>
<dbReference type="InterPro" id="IPR011004">
    <property type="entry name" value="Trimer_LpxA-like_sf"/>
</dbReference>
<dbReference type="InterPro" id="IPR051159">
    <property type="entry name" value="Hexapeptide_acetyltransf"/>
</dbReference>
<proteinExistence type="predicted"/>
<dbReference type="EMBL" id="WNJQ01000007">
    <property type="protein sequence ID" value="MBC9825915.1"/>
    <property type="molecule type" value="Genomic_DNA"/>
</dbReference>
<dbReference type="CDD" id="cd04647">
    <property type="entry name" value="LbH_MAT_like"/>
    <property type="match status" value="1"/>
</dbReference>
<dbReference type="PANTHER" id="PTHR23416">
    <property type="entry name" value="SIALIC ACID SYNTHASE-RELATED"/>
    <property type="match status" value="1"/>
</dbReference>
<keyword evidence="1" id="KW-0808">Transferase</keyword>
<protein>
    <submittedName>
        <fullName evidence="1">Acyltransferase</fullName>
    </submittedName>
</protein>
<accession>A0ABR7TE07</accession>
<reference evidence="1 2" key="1">
    <citation type="journal article" date="2020" name="Microorganisms">
        <title>New Insight into Antimicrobial Compounds from Food and Marine-Sourced Carnobacterium Species through Phenotype and Genome Analyses.</title>
        <authorList>
            <person name="Begrem S."/>
            <person name="Ivaniuk F."/>
            <person name="Gigout-Chevalier F."/>
            <person name="Kolypczuk L."/>
            <person name="Bonnetot S."/>
            <person name="Leroi F."/>
            <person name="Grovel O."/>
            <person name="Delbarre-Ladrat C."/>
            <person name="Passerini D."/>
        </authorList>
    </citation>
    <scope>NUCLEOTIDE SEQUENCE [LARGE SCALE GENOMIC DNA]</scope>
    <source>
        <strain evidence="1 2">MIP2551</strain>
    </source>
</reference>
<dbReference type="Proteomes" id="UP000638836">
    <property type="component" value="Unassembled WGS sequence"/>
</dbReference>
<dbReference type="InterPro" id="IPR001451">
    <property type="entry name" value="Hexapep"/>
</dbReference>
<dbReference type="SUPFAM" id="SSF51161">
    <property type="entry name" value="Trimeric LpxA-like enzymes"/>
    <property type="match status" value="1"/>
</dbReference>
<comment type="caution">
    <text evidence="1">The sequence shown here is derived from an EMBL/GenBank/DDBJ whole genome shotgun (WGS) entry which is preliminary data.</text>
</comment>
<keyword evidence="1" id="KW-0012">Acyltransferase</keyword>
<organism evidence="1 2">
    <name type="scientific">Carnobacterium inhibens</name>
    <dbReference type="NCBI Taxonomy" id="147709"/>
    <lineage>
        <taxon>Bacteria</taxon>
        <taxon>Bacillati</taxon>
        <taxon>Bacillota</taxon>
        <taxon>Bacilli</taxon>
        <taxon>Lactobacillales</taxon>
        <taxon>Carnobacteriaceae</taxon>
        <taxon>Carnobacterium</taxon>
    </lineage>
</organism>
<dbReference type="Pfam" id="PF00132">
    <property type="entry name" value="Hexapep"/>
    <property type="match status" value="1"/>
</dbReference>
<keyword evidence="2" id="KW-1185">Reference proteome</keyword>
<sequence>MRKYFMLLFGVIRFSKEYLLNWNNLTVNGFEYYFGKNVKVLLYNKGKCKIDKHNWFAENSIIESNAGKISIGFNNFFNTNCKIISLNSIEIGNNNLIGPNVIIVDHDHKFDQKGILINQQGFKTNKITLGSDIWIGANVVITKGVSICDKVIVGANSTITKNINQSGIYLGNPAKLYKRL</sequence>